<feature type="non-terminal residue" evidence="7">
    <location>
        <position position="159"/>
    </location>
</feature>
<sequence length="159" mass="18004">MNKIKVLFFVFVGVSVLDIIGIIFRIPILIQVFKPLILLLLLVLYAVSVSKLNKLYVLALIFSFFGDVFLMFSGELYFIIGLISFLIAHLLFIKIVINQIQKQSISKVIISTIPFLVLFLGLILFLKDFLNNLLIPVIIYGLTICTFGIVSLINYLSTK</sequence>
<keyword evidence="5 6" id="KW-0472">Membrane</keyword>
<evidence type="ECO:0000256" key="4">
    <source>
        <dbReference type="ARBA" id="ARBA00022989"/>
    </source>
</evidence>
<evidence type="ECO:0000256" key="1">
    <source>
        <dbReference type="ARBA" id="ARBA00004141"/>
    </source>
</evidence>
<evidence type="ECO:0000256" key="5">
    <source>
        <dbReference type="ARBA" id="ARBA00023136"/>
    </source>
</evidence>
<feature type="transmembrane region" description="Helical" evidence="6">
    <location>
        <begin position="7"/>
        <end position="26"/>
    </location>
</feature>
<dbReference type="InterPro" id="IPR012506">
    <property type="entry name" value="TMEM86B-like"/>
</dbReference>
<evidence type="ECO:0000313" key="7">
    <source>
        <dbReference type="EMBL" id="VAW23248.1"/>
    </source>
</evidence>
<evidence type="ECO:0000256" key="6">
    <source>
        <dbReference type="SAM" id="Phobius"/>
    </source>
</evidence>
<evidence type="ECO:0000256" key="3">
    <source>
        <dbReference type="ARBA" id="ARBA00022692"/>
    </source>
</evidence>
<feature type="transmembrane region" description="Helical" evidence="6">
    <location>
        <begin position="133"/>
        <end position="156"/>
    </location>
</feature>
<accession>A0A3B0TYZ3</accession>
<gene>
    <name evidence="7" type="ORF">MNBD_BACTEROID04-2028</name>
</gene>
<name>A0A3B0TYZ3_9ZZZZ</name>
<organism evidence="7">
    <name type="scientific">hydrothermal vent metagenome</name>
    <dbReference type="NCBI Taxonomy" id="652676"/>
    <lineage>
        <taxon>unclassified sequences</taxon>
        <taxon>metagenomes</taxon>
        <taxon>ecological metagenomes</taxon>
    </lineage>
</organism>
<reference evidence="7" key="1">
    <citation type="submission" date="2018-06" db="EMBL/GenBank/DDBJ databases">
        <authorList>
            <person name="Zhirakovskaya E."/>
        </authorList>
    </citation>
    <scope>NUCLEOTIDE SEQUENCE</scope>
</reference>
<feature type="transmembrane region" description="Helical" evidence="6">
    <location>
        <begin position="108"/>
        <end position="127"/>
    </location>
</feature>
<feature type="transmembrane region" description="Helical" evidence="6">
    <location>
        <begin position="32"/>
        <end position="48"/>
    </location>
</feature>
<protein>
    <submittedName>
        <fullName evidence="7">Uncharacterized protein</fullName>
    </submittedName>
</protein>
<feature type="transmembrane region" description="Helical" evidence="6">
    <location>
        <begin position="78"/>
        <end position="96"/>
    </location>
</feature>
<feature type="transmembrane region" description="Helical" evidence="6">
    <location>
        <begin position="55"/>
        <end position="72"/>
    </location>
</feature>
<proteinExistence type="inferred from homology"/>
<keyword evidence="4 6" id="KW-1133">Transmembrane helix</keyword>
<comment type="similarity">
    <text evidence="2">Belongs to the TMEM86 family.</text>
</comment>
<dbReference type="Pfam" id="PF07947">
    <property type="entry name" value="YhhN"/>
    <property type="match status" value="1"/>
</dbReference>
<keyword evidence="3 6" id="KW-0812">Transmembrane</keyword>
<dbReference type="GO" id="GO:0016020">
    <property type="term" value="C:membrane"/>
    <property type="evidence" value="ECO:0007669"/>
    <property type="project" value="UniProtKB-SubCell"/>
</dbReference>
<dbReference type="EMBL" id="UOER01000187">
    <property type="protein sequence ID" value="VAW23248.1"/>
    <property type="molecule type" value="Genomic_DNA"/>
</dbReference>
<dbReference type="AlphaFoldDB" id="A0A3B0TYZ3"/>
<comment type="subcellular location">
    <subcellularLocation>
        <location evidence="1">Membrane</location>
        <topology evidence="1">Multi-pass membrane protein</topology>
    </subcellularLocation>
</comment>
<evidence type="ECO:0000256" key="2">
    <source>
        <dbReference type="ARBA" id="ARBA00007375"/>
    </source>
</evidence>